<sequence>MRVSIGCGIASVQSLRPARTPRSLFRPGDLGVWLDPGDLATLTQDPAGMVPVFAPGQAVGRIRDKSGNNIHALQASADQRPLYARRPLGGRRNLLVMTDNLIGWTPQGTPDTSADGSLGGEPAFRLTDNNTAQWEAGILTLPSSGQVAGVYTLSVRVKKEVSALSAASARLNIFDGTSSQSAGFVLNTVTGATMATASWIYGSRVIAVDDMQDYWQVKMTFTLDAGHAVTSFAIFPAHHALSGSSSSAINTGSNTWAAPQLELGGVATPYQRVTSAADITEAGQPHRFALLNDQINDAMLVTLPAGNYTVASATDAGVVIQAGQPISGAFAIPGPARLYACLIINRTLSAEETARLTAWFNAKRP</sequence>
<organism evidence="1 2">
    <name type="scientific">Pseudotabrizicola algicola</name>
    <dbReference type="NCBI Taxonomy" id="2709381"/>
    <lineage>
        <taxon>Bacteria</taxon>
        <taxon>Pseudomonadati</taxon>
        <taxon>Pseudomonadota</taxon>
        <taxon>Alphaproteobacteria</taxon>
        <taxon>Rhodobacterales</taxon>
        <taxon>Paracoccaceae</taxon>
        <taxon>Pseudotabrizicola</taxon>
    </lineage>
</organism>
<dbReference type="RefSeq" id="WP_164611256.1">
    <property type="nucleotide sequence ID" value="NZ_JAAIKE010000002.1"/>
</dbReference>
<evidence type="ECO:0000313" key="1">
    <source>
        <dbReference type="EMBL" id="NEX46526.1"/>
    </source>
</evidence>
<proteinExistence type="predicted"/>
<name>A0A6B3RMV0_9RHOB</name>
<accession>A0A6B3RMV0</accession>
<comment type="caution">
    <text evidence="1">The sequence shown here is derived from an EMBL/GenBank/DDBJ whole genome shotgun (WGS) entry which is preliminary data.</text>
</comment>
<dbReference type="Proteomes" id="UP000481421">
    <property type="component" value="Unassembled WGS sequence"/>
</dbReference>
<dbReference type="EMBL" id="JAAIKE010000002">
    <property type="protein sequence ID" value="NEX46526.1"/>
    <property type="molecule type" value="Genomic_DNA"/>
</dbReference>
<reference evidence="1 2" key="1">
    <citation type="submission" date="2020-02" db="EMBL/GenBank/DDBJ databases">
        <title>Rhodobacter algicola sp. nov., isolated from microalga culture.</title>
        <authorList>
            <person name="Park C.-Y."/>
        </authorList>
    </citation>
    <scope>NUCLEOTIDE SEQUENCE [LARGE SCALE GENOMIC DNA]</scope>
    <source>
        <strain evidence="1 2">ETT8</strain>
    </source>
</reference>
<protein>
    <recommendedName>
        <fullName evidence="3">DUF2793 domain-containing protein</fullName>
    </recommendedName>
</protein>
<evidence type="ECO:0000313" key="2">
    <source>
        <dbReference type="Proteomes" id="UP000481421"/>
    </source>
</evidence>
<dbReference type="AlphaFoldDB" id="A0A6B3RMV0"/>
<gene>
    <name evidence="1" type="ORF">G3572_09920</name>
</gene>
<evidence type="ECO:0008006" key="3">
    <source>
        <dbReference type="Google" id="ProtNLM"/>
    </source>
</evidence>
<keyword evidence="2" id="KW-1185">Reference proteome</keyword>